<evidence type="ECO:0000313" key="11">
    <source>
        <dbReference type="EMBL" id="SUS03901.1"/>
    </source>
</evidence>
<dbReference type="GO" id="GO:0090529">
    <property type="term" value="P:cell septum assembly"/>
    <property type="evidence" value="ECO:0007669"/>
    <property type="project" value="InterPro"/>
</dbReference>
<dbReference type="Pfam" id="PF08478">
    <property type="entry name" value="POTRA_1"/>
    <property type="match status" value="1"/>
</dbReference>
<dbReference type="PANTHER" id="PTHR35851">
    <property type="entry name" value="CELL DIVISION PROTEIN FTSQ"/>
    <property type="match status" value="1"/>
</dbReference>
<dbReference type="EMBL" id="UIDG01000017">
    <property type="protein sequence ID" value="SUS03901.1"/>
    <property type="molecule type" value="Genomic_DNA"/>
</dbReference>
<evidence type="ECO:0000256" key="7">
    <source>
        <dbReference type="ARBA" id="ARBA00023136"/>
    </source>
</evidence>
<keyword evidence="3" id="KW-0997">Cell inner membrane</keyword>
<gene>
    <name evidence="10" type="primary">ftsQ</name>
    <name evidence="10" type="ORF">DF3PB_100020</name>
    <name evidence="11" type="ORF">DF3PB_1130007</name>
</gene>
<protein>
    <submittedName>
        <fullName evidence="10">Cell division protein FtsQ</fullName>
    </submittedName>
</protein>
<feature type="domain" description="POTRA" evidence="9">
    <location>
        <begin position="73"/>
        <end position="141"/>
    </location>
</feature>
<dbReference type="InterPro" id="IPR005548">
    <property type="entry name" value="Cell_div_FtsQ/DivIB_C"/>
</dbReference>
<dbReference type="PROSITE" id="PS51779">
    <property type="entry name" value="POTRA"/>
    <property type="match status" value="1"/>
</dbReference>
<dbReference type="InterPro" id="IPR026579">
    <property type="entry name" value="FtsQ"/>
</dbReference>
<keyword evidence="2" id="KW-1003">Cell membrane</keyword>
<organism evidence="10">
    <name type="scientific">metagenome</name>
    <dbReference type="NCBI Taxonomy" id="256318"/>
    <lineage>
        <taxon>unclassified sequences</taxon>
        <taxon>metagenomes</taxon>
    </lineage>
</organism>
<name>A0A380T9U3_9ZZZZ</name>
<evidence type="ECO:0000256" key="5">
    <source>
        <dbReference type="ARBA" id="ARBA00022692"/>
    </source>
</evidence>
<accession>A0A380T9U3</accession>
<dbReference type="EMBL" id="UIDG01000002">
    <property type="protein sequence ID" value="SUS03524.1"/>
    <property type="molecule type" value="Genomic_DNA"/>
</dbReference>
<dbReference type="InterPro" id="IPR013685">
    <property type="entry name" value="POTRA_FtsQ_type"/>
</dbReference>
<dbReference type="InterPro" id="IPR045335">
    <property type="entry name" value="FtsQ_C_sf"/>
</dbReference>
<evidence type="ECO:0000256" key="6">
    <source>
        <dbReference type="ARBA" id="ARBA00022989"/>
    </source>
</evidence>
<evidence type="ECO:0000313" key="10">
    <source>
        <dbReference type="EMBL" id="SUS03524.1"/>
    </source>
</evidence>
<dbReference type="GO" id="GO:0016020">
    <property type="term" value="C:membrane"/>
    <property type="evidence" value="ECO:0007669"/>
    <property type="project" value="UniProtKB-SubCell"/>
</dbReference>
<comment type="subcellular location">
    <subcellularLocation>
        <location evidence="1">Membrane</location>
    </subcellularLocation>
</comment>
<reference evidence="10" key="1">
    <citation type="submission" date="2018-07" db="EMBL/GenBank/DDBJ databases">
        <authorList>
            <person name="Quirk P.G."/>
            <person name="Krulwich T.A."/>
        </authorList>
    </citation>
    <scope>NUCLEOTIDE SEQUENCE</scope>
</reference>
<keyword evidence="7" id="KW-0472">Membrane</keyword>
<evidence type="ECO:0000256" key="1">
    <source>
        <dbReference type="ARBA" id="ARBA00004370"/>
    </source>
</evidence>
<sequence length="283" mass="30633">MMAPWFFGSSAKGGRRKRVVPFWRSRRVAVVSILALMTTIAAATAWGWKTGSFARAAEASREALLTATAALGFEVREVFVVGRVQTPRAQLLKALGANRGSAILGVDLTAARQRIIALPWVSDASVERVLPDTVVIRIIERKPVALWQRHGTFTLVDAAGETIAGADAAAFNTLLVIVGEGAPERAVALREMLAGEETIGPRVKGAVWVGRRRWDLALEGGITVRLPDHDPTGALHRLAAYQRVHRLLERGVQTIDLRLADRVVIRRAAKGSDEDMALKAGNS</sequence>
<dbReference type="HAMAP" id="MF_00911">
    <property type="entry name" value="FtsQ_subfam"/>
    <property type="match status" value="1"/>
</dbReference>
<dbReference type="AlphaFoldDB" id="A0A380T9U3"/>
<evidence type="ECO:0000256" key="4">
    <source>
        <dbReference type="ARBA" id="ARBA00022618"/>
    </source>
</evidence>
<dbReference type="InterPro" id="IPR034746">
    <property type="entry name" value="POTRA"/>
</dbReference>
<keyword evidence="8" id="KW-0131">Cell cycle</keyword>
<dbReference type="Pfam" id="PF03799">
    <property type="entry name" value="FtsQ_DivIB_C"/>
    <property type="match status" value="1"/>
</dbReference>
<evidence type="ECO:0000256" key="2">
    <source>
        <dbReference type="ARBA" id="ARBA00022475"/>
    </source>
</evidence>
<keyword evidence="5" id="KW-0812">Transmembrane</keyword>
<evidence type="ECO:0000256" key="8">
    <source>
        <dbReference type="ARBA" id="ARBA00023306"/>
    </source>
</evidence>
<evidence type="ECO:0000259" key="9">
    <source>
        <dbReference type="PROSITE" id="PS51779"/>
    </source>
</evidence>
<dbReference type="PANTHER" id="PTHR35851:SF1">
    <property type="entry name" value="CELL DIVISION PROTEIN FTSQ"/>
    <property type="match status" value="1"/>
</dbReference>
<keyword evidence="6" id="KW-1133">Transmembrane helix</keyword>
<keyword evidence="4 10" id="KW-0132">Cell division</keyword>
<proteinExistence type="inferred from homology"/>
<dbReference type="Gene3D" id="3.40.50.11690">
    <property type="entry name" value="Cell division protein FtsQ/DivIB"/>
    <property type="match status" value="1"/>
</dbReference>
<dbReference type="Gene3D" id="3.10.20.310">
    <property type="entry name" value="membrane protein fhac"/>
    <property type="match status" value="1"/>
</dbReference>
<evidence type="ECO:0000256" key="3">
    <source>
        <dbReference type="ARBA" id="ARBA00022519"/>
    </source>
</evidence>